<organism evidence="2 3">
    <name type="scientific">Synchytrium endobioticum</name>
    <dbReference type="NCBI Taxonomy" id="286115"/>
    <lineage>
        <taxon>Eukaryota</taxon>
        <taxon>Fungi</taxon>
        <taxon>Fungi incertae sedis</taxon>
        <taxon>Chytridiomycota</taxon>
        <taxon>Chytridiomycota incertae sedis</taxon>
        <taxon>Chytridiomycetes</taxon>
        <taxon>Synchytriales</taxon>
        <taxon>Synchytriaceae</taxon>
        <taxon>Synchytrium</taxon>
    </lineage>
</organism>
<keyword evidence="3" id="KW-1185">Reference proteome</keyword>
<comment type="caution">
    <text evidence="2">The sequence shown here is derived from an EMBL/GenBank/DDBJ whole genome shotgun (WGS) entry which is preliminary data.</text>
</comment>
<keyword evidence="1" id="KW-0732">Signal</keyword>
<dbReference type="VEuPathDB" id="FungiDB:SeMB42_g07420"/>
<evidence type="ECO:0008006" key="4">
    <source>
        <dbReference type="Google" id="ProtNLM"/>
    </source>
</evidence>
<feature type="chain" id="PRO_5021233754" description="Secreted protein" evidence="1">
    <location>
        <begin position="22"/>
        <end position="77"/>
    </location>
</feature>
<name>A0A507C8F6_9FUNG</name>
<feature type="signal peptide" evidence="1">
    <location>
        <begin position="1"/>
        <end position="21"/>
    </location>
</feature>
<protein>
    <recommendedName>
        <fullName evidence="4">Secreted protein</fullName>
    </recommendedName>
</protein>
<proteinExistence type="predicted"/>
<dbReference type="EMBL" id="QEAN01000522">
    <property type="protein sequence ID" value="TPX33813.1"/>
    <property type="molecule type" value="Genomic_DNA"/>
</dbReference>
<dbReference type="AlphaFoldDB" id="A0A507C8F6"/>
<sequence length="77" mass="8858">MWSFFWSLALSHFSYWALDQASTLGRWWLDVPGPFTSAIHCEVWWSSSKGGLTNRKTINRRLGKVVHIVTALCVFSL</sequence>
<evidence type="ECO:0000313" key="3">
    <source>
        <dbReference type="Proteomes" id="UP000317494"/>
    </source>
</evidence>
<reference evidence="2 3" key="1">
    <citation type="journal article" date="2019" name="Sci. Rep.">
        <title>Comparative genomics of chytrid fungi reveal insights into the obligate biotrophic and pathogenic lifestyle of Synchytrium endobioticum.</title>
        <authorList>
            <person name="van de Vossenberg B.T.L.H."/>
            <person name="Warris S."/>
            <person name="Nguyen H.D.T."/>
            <person name="van Gent-Pelzer M.P.E."/>
            <person name="Joly D.L."/>
            <person name="van de Geest H.C."/>
            <person name="Bonants P.J.M."/>
            <person name="Smith D.S."/>
            <person name="Levesque C.A."/>
            <person name="van der Lee T.A.J."/>
        </authorList>
    </citation>
    <scope>NUCLEOTIDE SEQUENCE [LARGE SCALE GENOMIC DNA]</scope>
    <source>
        <strain evidence="2 3">MB42</strain>
    </source>
</reference>
<evidence type="ECO:0000313" key="2">
    <source>
        <dbReference type="EMBL" id="TPX33813.1"/>
    </source>
</evidence>
<gene>
    <name evidence="2" type="ORF">SeMB42_g07420</name>
</gene>
<accession>A0A507C8F6</accession>
<dbReference type="Proteomes" id="UP000317494">
    <property type="component" value="Unassembled WGS sequence"/>
</dbReference>
<evidence type="ECO:0000256" key="1">
    <source>
        <dbReference type="SAM" id="SignalP"/>
    </source>
</evidence>